<dbReference type="InterPro" id="IPR029149">
    <property type="entry name" value="Creatin/AminoP/Spt16_N"/>
</dbReference>
<dbReference type="Pfam" id="PF14826">
    <property type="entry name" value="FACT-Spt16_Nlob"/>
    <property type="match status" value="1"/>
</dbReference>
<feature type="compositionally biased region" description="Basic and acidic residues" evidence="12">
    <location>
        <begin position="983"/>
        <end position="993"/>
    </location>
</feature>
<dbReference type="HOGENOM" id="CLU_004627_1_0_1"/>
<evidence type="ECO:0000313" key="16">
    <source>
        <dbReference type="EMBL" id="EAR97944.2"/>
    </source>
</evidence>
<protein>
    <recommendedName>
        <fullName evidence="10">FACT complex subunit</fullName>
    </recommendedName>
</protein>
<dbReference type="InParanoid" id="I7M8E8"/>
<dbReference type="KEGG" id="tet:TTHERM_00283330"/>
<evidence type="ECO:0000256" key="7">
    <source>
        <dbReference type="ARBA" id="ARBA00023163"/>
    </source>
</evidence>
<dbReference type="FunCoup" id="I7M8E8">
    <property type="interactions" value="770"/>
</dbReference>
<dbReference type="EMBL" id="GG662656">
    <property type="protein sequence ID" value="EAR97944.2"/>
    <property type="molecule type" value="Genomic_DNA"/>
</dbReference>
<dbReference type="FunFam" id="2.30.29.30:FF:000017">
    <property type="entry name" value="FACT complex subunit SPT16"/>
    <property type="match status" value="1"/>
</dbReference>
<dbReference type="GO" id="GO:0010468">
    <property type="term" value="P:regulation of gene expression"/>
    <property type="evidence" value="ECO:0007669"/>
    <property type="project" value="UniProtKB-ARBA"/>
</dbReference>
<dbReference type="InterPro" id="IPR013953">
    <property type="entry name" value="FACT_SPT16_M"/>
</dbReference>
<dbReference type="SMART" id="SM01285">
    <property type="entry name" value="FACT-Spt16_Nlob"/>
    <property type="match status" value="1"/>
</dbReference>
<evidence type="ECO:0000256" key="6">
    <source>
        <dbReference type="ARBA" id="ARBA00023054"/>
    </source>
</evidence>
<keyword evidence="5 10" id="KW-0805">Transcription regulation</keyword>
<dbReference type="Gene3D" id="2.30.29.210">
    <property type="entry name" value="FACT complex subunit Spt16p/Cdc68p"/>
    <property type="match status" value="1"/>
</dbReference>
<dbReference type="Gene3D" id="3.90.230.10">
    <property type="entry name" value="Creatinase/methionine aminopeptidase superfamily"/>
    <property type="match status" value="1"/>
</dbReference>
<dbReference type="FunFam" id="2.30.29.210:FF:000001">
    <property type="entry name" value="FACT complex subunit spt16"/>
    <property type="match status" value="1"/>
</dbReference>
<dbReference type="Gene3D" id="2.30.29.150">
    <property type="match status" value="1"/>
</dbReference>
<feature type="domain" description="FACT complex subunit SPT16 middle" evidence="14">
    <location>
        <begin position="531"/>
        <end position="681"/>
    </location>
</feature>
<evidence type="ECO:0000256" key="1">
    <source>
        <dbReference type="ARBA" id="ARBA00010779"/>
    </source>
</evidence>
<keyword evidence="2 10" id="KW-0158">Chromosome</keyword>
<dbReference type="OMA" id="YHINTIP"/>
<dbReference type="Pfam" id="PF08512">
    <property type="entry name" value="Rttp106-like_middle"/>
    <property type="match status" value="1"/>
</dbReference>
<dbReference type="SMART" id="SM01287">
    <property type="entry name" value="Rtt106"/>
    <property type="match status" value="1"/>
</dbReference>
<keyword evidence="4 10" id="KW-0227">DNA damage</keyword>
<organism evidence="16 17">
    <name type="scientific">Tetrahymena thermophila (strain SB210)</name>
    <dbReference type="NCBI Taxonomy" id="312017"/>
    <lineage>
        <taxon>Eukaryota</taxon>
        <taxon>Sar</taxon>
        <taxon>Alveolata</taxon>
        <taxon>Ciliophora</taxon>
        <taxon>Intramacronucleata</taxon>
        <taxon>Oligohymenophorea</taxon>
        <taxon>Hymenostomatida</taxon>
        <taxon>Tetrahymenina</taxon>
        <taxon>Tetrahymenidae</taxon>
        <taxon>Tetrahymena</taxon>
    </lineage>
</organism>
<keyword evidence="7 10" id="KW-0804">Transcription</keyword>
<dbReference type="PANTHER" id="PTHR13980">
    <property type="entry name" value="CDC68 RELATED"/>
    <property type="match status" value="1"/>
</dbReference>
<evidence type="ECO:0000259" key="14">
    <source>
        <dbReference type="SMART" id="SM01286"/>
    </source>
</evidence>
<evidence type="ECO:0000256" key="9">
    <source>
        <dbReference type="ARBA" id="ARBA00023242"/>
    </source>
</evidence>
<keyword evidence="17" id="KW-1185">Reference proteome</keyword>
<dbReference type="STRING" id="312017.I7M8E8"/>
<dbReference type="GO" id="GO:0035101">
    <property type="term" value="C:FACT complex"/>
    <property type="evidence" value="ECO:0007669"/>
    <property type="project" value="UniProtKB-UniRule"/>
</dbReference>
<evidence type="ECO:0000256" key="10">
    <source>
        <dbReference type="RuleBase" id="RU367052"/>
    </source>
</evidence>
<name>I7M8E8_TETTS</name>
<evidence type="ECO:0000256" key="5">
    <source>
        <dbReference type="ARBA" id="ARBA00023015"/>
    </source>
</evidence>
<dbReference type="Gene3D" id="2.30.29.30">
    <property type="entry name" value="Pleckstrin-homology domain (PH domain)/Phosphotyrosine-binding domain (PTB)"/>
    <property type="match status" value="1"/>
</dbReference>
<feature type="domain" description="FACT complex subunit SPT16 N-terminal lobe" evidence="13">
    <location>
        <begin position="4"/>
        <end position="164"/>
    </location>
</feature>
<dbReference type="InterPro" id="IPR000994">
    <property type="entry name" value="Pept_M24"/>
</dbReference>
<feature type="coiled-coil region" evidence="11">
    <location>
        <begin position="611"/>
        <end position="638"/>
    </location>
</feature>
<feature type="region of interest" description="Disordered" evidence="12">
    <location>
        <begin position="918"/>
        <end position="1008"/>
    </location>
</feature>
<dbReference type="SUPFAM" id="SSF55920">
    <property type="entry name" value="Creatinase/aminopeptidase"/>
    <property type="match status" value="1"/>
</dbReference>
<dbReference type="Gene3D" id="3.40.350.10">
    <property type="entry name" value="Creatinase/prolidase N-terminal domain"/>
    <property type="match status" value="1"/>
</dbReference>
<comment type="subunit">
    <text evidence="10">Component of the FACT complex.</text>
</comment>
<comment type="similarity">
    <text evidence="1 10">Belongs to the peptidase M24 family. SPT16 subfamily.</text>
</comment>
<keyword evidence="6 11" id="KW-0175">Coiled coil</keyword>
<dbReference type="AlphaFoldDB" id="I7M8E8"/>
<dbReference type="GO" id="GO:0006281">
    <property type="term" value="P:DNA repair"/>
    <property type="evidence" value="ECO:0007669"/>
    <property type="project" value="UniProtKB-UniRule"/>
</dbReference>
<dbReference type="Proteomes" id="UP000009168">
    <property type="component" value="Unassembled WGS sequence"/>
</dbReference>
<dbReference type="eggNOG" id="KOG1189">
    <property type="taxonomic scope" value="Eukaryota"/>
</dbReference>
<evidence type="ECO:0000313" key="17">
    <source>
        <dbReference type="Proteomes" id="UP000009168"/>
    </source>
</evidence>
<dbReference type="Pfam" id="PF24824">
    <property type="entry name" value="PH_SPT16"/>
    <property type="match status" value="1"/>
</dbReference>
<keyword evidence="9 10" id="KW-0539">Nucleus</keyword>
<evidence type="ECO:0000259" key="13">
    <source>
        <dbReference type="SMART" id="SM01285"/>
    </source>
</evidence>
<evidence type="ECO:0000256" key="2">
    <source>
        <dbReference type="ARBA" id="ARBA00022454"/>
    </source>
</evidence>
<dbReference type="FunFam" id="3.90.230.10:FF:000005">
    <property type="entry name" value="FACT complex subunit spt16"/>
    <property type="match status" value="1"/>
</dbReference>
<evidence type="ECO:0000259" key="15">
    <source>
        <dbReference type="SMART" id="SM01287"/>
    </source>
</evidence>
<dbReference type="InterPro" id="IPR040258">
    <property type="entry name" value="Spt16"/>
</dbReference>
<dbReference type="InterPro" id="IPR011993">
    <property type="entry name" value="PH-like_dom_sf"/>
</dbReference>
<proteinExistence type="inferred from homology"/>
<dbReference type="GeneID" id="7838743"/>
<feature type="compositionally biased region" description="Acidic residues" evidence="12">
    <location>
        <begin position="919"/>
        <end position="973"/>
    </location>
</feature>
<dbReference type="InterPro" id="IPR029148">
    <property type="entry name" value="FACT-SPT16_Nlobe"/>
</dbReference>
<dbReference type="InterPro" id="IPR056595">
    <property type="entry name" value="Fact-SPT16_PH"/>
</dbReference>
<dbReference type="GO" id="GO:0006260">
    <property type="term" value="P:DNA replication"/>
    <property type="evidence" value="ECO:0007669"/>
    <property type="project" value="UniProtKB-KW"/>
</dbReference>
<accession>I7M8E8</accession>
<dbReference type="SMART" id="SM01286">
    <property type="entry name" value="SPT16"/>
    <property type="match status" value="1"/>
</dbReference>
<reference evidence="17" key="1">
    <citation type="journal article" date="2006" name="PLoS Biol.">
        <title>Macronuclear genome sequence of the ciliate Tetrahymena thermophila, a model eukaryote.</title>
        <authorList>
            <person name="Eisen J.A."/>
            <person name="Coyne R.S."/>
            <person name="Wu M."/>
            <person name="Wu D."/>
            <person name="Thiagarajan M."/>
            <person name="Wortman J.R."/>
            <person name="Badger J.H."/>
            <person name="Ren Q."/>
            <person name="Amedeo P."/>
            <person name="Jones K.M."/>
            <person name="Tallon L.J."/>
            <person name="Delcher A.L."/>
            <person name="Salzberg S.L."/>
            <person name="Silva J.C."/>
            <person name="Haas B.J."/>
            <person name="Majoros W.H."/>
            <person name="Farzad M."/>
            <person name="Carlton J.M."/>
            <person name="Smith R.K. Jr."/>
            <person name="Garg J."/>
            <person name="Pearlman R.E."/>
            <person name="Karrer K.M."/>
            <person name="Sun L."/>
            <person name="Manning G."/>
            <person name="Elde N.C."/>
            <person name="Turkewitz A.P."/>
            <person name="Asai D.J."/>
            <person name="Wilkes D.E."/>
            <person name="Wang Y."/>
            <person name="Cai H."/>
            <person name="Collins K."/>
            <person name="Stewart B.A."/>
            <person name="Lee S.R."/>
            <person name="Wilamowska K."/>
            <person name="Weinberg Z."/>
            <person name="Ruzzo W.L."/>
            <person name="Wloga D."/>
            <person name="Gaertig J."/>
            <person name="Frankel J."/>
            <person name="Tsao C.-C."/>
            <person name="Gorovsky M.A."/>
            <person name="Keeling P.J."/>
            <person name="Waller R.F."/>
            <person name="Patron N.J."/>
            <person name="Cherry J.M."/>
            <person name="Stover N.A."/>
            <person name="Krieger C.J."/>
            <person name="del Toro C."/>
            <person name="Ryder H.F."/>
            <person name="Williamson S.C."/>
            <person name="Barbeau R.A."/>
            <person name="Hamilton E.P."/>
            <person name="Orias E."/>
        </authorList>
    </citation>
    <scope>NUCLEOTIDE SEQUENCE [LARGE SCALE GENOMIC DNA]</scope>
    <source>
        <strain evidence="17">SB210</strain>
    </source>
</reference>
<evidence type="ECO:0000256" key="12">
    <source>
        <dbReference type="SAM" id="MobiDB-lite"/>
    </source>
</evidence>
<dbReference type="Pfam" id="PF08644">
    <property type="entry name" value="SPT16"/>
    <property type="match status" value="1"/>
</dbReference>
<keyword evidence="8 10" id="KW-0234">DNA repair</keyword>
<evidence type="ECO:0000256" key="11">
    <source>
        <dbReference type="SAM" id="Coils"/>
    </source>
</evidence>
<dbReference type="GO" id="GO:0006368">
    <property type="term" value="P:transcription elongation by RNA polymerase II"/>
    <property type="evidence" value="ECO:0007669"/>
    <property type="project" value="TreeGrafter"/>
</dbReference>
<dbReference type="RefSeq" id="XP_001018189.2">
    <property type="nucleotide sequence ID" value="XM_001018189.3"/>
</dbReference>
<comment type="function">
    <text evidence="10">Component of the FACT complex, a general chromatin factor that acts to reorganize nucleosomes. The FACT complex is involved in multiple processes that require DNA as a template such as mRNA elongation, DNA replication and DNA repair. During transcription elongation the FACT complex acts as a histone chaperone that both destabilizes and restores nucleosomal structure. It facilitates the passage of RNA polymerase II and transcription by promoting the dissociation of one histone H2A-H2B dimer from the nucleosome, then subsequently promotes the reestablishment of the nucleosome following the passage of RNA polymerase II.</text>
</comment>
<gene>
    <name evidence="16" type="ORF">TTHERM_00283330</name>
</gene>
<dbReference type="Pfam" id="PF00557">
    <property type="entry name" value="Peptidase_M24"/>
    <property type="match status" value="1"/>
</dbReference>
<dbReference type="InterPro" id="IPR036005">
    <property type="entry name" value="Creatinase/aminopeptidase-like"/>
</dbReference>
<dbReference type="FunFam" id="2.30.29.150:FF:000004">
    <property type="entry name" value="FACT complex subunit SPT16"/>
    <property type="match status" value="1"/>
</dbReference>
<dbReference type="OrthoDB" id="10251642at2759"/>
<evidence type="ECO:0000256" key="8">
    <source>
        <dbReference type="ARBA" id="ARBA00023204"/>
    </source>
</evidence>
<comment type="subcellular location">
    <subcellularLocation>
        <location evidence="10">Nucleus</location>
    </subcellularLocation>
    <subcellularLocation>
        <location evidence="10">Chromosome</location>
    </subcellularLocation>
</comment>
<dbReference type="InterPro" id="IPR013719">
    <property type="entry name" value="RTT106/SPT16-like_middle_dom"/>
</dbReference>
<sequence>MSKVKADIFYQHHKQLLSVWNKQPQYANIDAFIIKNGKDQGGNKIKTSAISMWYFGFDFIDTILLITKKTFAIIGGNKKINMLKSVQEHAEAKEYNLVFIEKDQANNSNQLQQLFEILDKDLNKSSFNIGTLAKEQQVGPFMTEYDSFIKDKNQYKFADCSVFVQDCLSVKDQNEISYIGKAAKVSVYLESKLIKEIETIIEDEGKKTHSQIATMIEGLIENEKELKKISEEIGGESDNLDLAYVPIVQSGGKYDLKPNAQSNEDILSYDTIIVSVGTKYMEYHANIVRTLFIDPTNDQKKIYQRVYELQNQIAVQLKPGIKLKTVYENAVNFINEKVPQLKDKIPANFGFGIGLEFRESNLYINAKNEKEVEEGMVFNVVVGFDNLQSEKEKAYAIQISDTVAIRKQNTPNAVMTFKVSKKYEDISYSIQDEGQDEEQEEEEDDLEKENIIQDGRRTRNAYHKNTTIVSEKERQKHQLELREVKLKELQERYNNNGFLSNKINSRALELDKVQCYGGPQDIPKEYKKNQIHIDAAHNAILLPVNGELVPFHISLIKNYSKNDEGKTHTLRLNFHNPGSGSNLANITFPKIDGQIVFIKELTFRSKNAKNMLETIKKIKDLQAKVKQTDQEAKNKDELVEQDKLQLRNTKRPALRNLKVRPAISKQKVNGMLELHLNGFRYMTTKNEKVDVIFKNIKHAIFQPCDNEMIVAIHFNLKNPIMIGKKKVWDVQFYTEAGLPPEDLNNRRRGHDYDEIEEEQMEKARRKKLNKDFEAFYKEVENQLGDKIKFEVPYANLGFYGSPSRSTCLLQPTQNTLMNIIEFPFFIMSLEEVELACFERMIGRLKNFDLVFIFKDYEKQVTRIASIPIDKAEIVKNWLNSQNILYFESTKSFSWANILKTIRQDIGGFIEDGGWNIILGEDEGEDEDPDEGDEDFSVEQDEEEEESEEISESDEDFDDEESASDFEGDEDLSEEGQSWSDLEENARKEEERRKQQQVKPTKPVPQKRR</sequence>
<evidence type="ECO:0000256" key="4">
    <source>
        <dbReference type="ARBA" id="ARBA00022763"/>
    </source>
</evidence>
<keyword evidence="3 10" id="KW-0235">DNA replication</keyword>
<dbReference type="GO" id="GO:0031491">
    <property type="term" value="F:nucleosome binding"/>
    <property type="evidence" value="ECO:0007669"/>
    <property type="project" value="TreeGrafter"/>
</dbReference>
<evidence type="ECO:0000256" key="3">
    <source>
        <dbReference type="ARBA" id="ARBA00022705"/>
    </source>
</evidence>
<feature type="domain" description="Histone chaperone RTT106/FACT complex subunit SPT16-like middle" evidence="15">
    <location>
        <begin position="798"/>
        <end position="888"/>
    </location>
</feature>
<dbReference type="PANTHER" id="PTHR13980:SF15">
    <property type="entry name" value="FACT COMPLEX SUBUNIT SPT16"/>
    <property type="match status" value="1"/>
</dbReference>